<evidence type="ECO:0000259" key="1">
    <source>
        <dbReference type="PROSITE" id="PS51737"/>
    </source>
</evidence>
<dbReference type="Proteomes" id="UP000198379">
    <property type="component" value="Unassembled WGS sequence"/>
</dbReference>
<dbReference type="OrthoDB" id="9815006at2"/>
<feature type="domain" description="Recombinase" evidence="1">
    <location>
        <begin position="202"/>
        <end position="334"/>
    </location>
</feature>
<dbReference type="InterPro" id="IPR050639">
    <property type="entry name" value="SSR_resolvase"/>
</dbReference>
<dbReference type="InterPro" id="IPR036162">
    <property type="entry name" value="Resolvase-like_N_sf"/>
</dbReference>
<dbReference type="Gene3D" id="3.40.50.1390">
    <property type="entry name" value="Resolvase, N-terminal catalytic domain"/>
    <property type="match status" value="1"/>
</dbReference>
<dbReference type="Gene3D" id="3.90.1750.20">
    <property type="entry name" value="Putative Large Serine Recombinase, Chain B, Domain 2"/>
    <property type="match status" value="1"/>
</dbReference>
<protein>
    <submittedName>
        <fullName evidence="2">Recombinase</fullName>
    </submittedName>
</protein>
<dbReference type="InterPro" id="IPR038109">
    <property type="entry name" value="DNA_bind_recomb_sf"/>
</dbReference>
<dbReference type="Pfam" id="PF07508">
    <property type="entry name" value="Recombinase"/>
    <property type="match status" value="1"/>
</dbReference>
<name>A0A239DYE0_9FLAO</name>
<dbReference type="RefSeq" id="WP_089373968.1">
    <property type="nucleotide sequence ID" value="NZ_BMEP01000004.1"/>
</dbReference>
<accession>A0A239DYE0</accession>
<proteinExistence type="predicted"/>
<organism evidence="2 3">
    <name type="scientific">Dokdonia pacifica</name>
    <dbReference type="NCBI Taxonomy" id="1627892"/>
    <lineage>
        <taxon>Bacteria</taxon>
        <taxon>Pseudomonadati</taxon>
        <taxon>Bacteroidota</taxon>
        <taxon>Flavobacteriia</taxon>
        <taxon>Flavobacteriales</taxon>
        <taxon>Flavobacteriaceae</taxon>
        <taxon>Dokdonia</taxon>
    </lineage>
</organism>
<dbReference type="AlphaFoldDB" id="A0A239DYE0"/>
<reference evidence="2 3" key="1">
    <citation type="submission" date="2017-06" db="EMBL/GenBank/DDBJ databases">
        <authorList>
            <person name="Kim H.J."/>
            <person name="Triplett B.A."/>
        </authorList>
    </citation>
    <scope>NUCLEOTIDE SEQUENCE [LARGE SCALE GENOMIC DNA]</scope>
    <source>
        <strain evidence="2 3">DSM 25597</strain>
    </source>
</reference>
<sequence>MKYPQLSNIERALLKDIQNGTYTHQYLIYVRKSTDEPDNQKNSISYQKSENIRFVKSAELAIAPLTIKGFCADGIVSERHSGFKEDDDVFFTKDGMVQYRIERPKFQKLLEMVGKGYFKGIVALSWDRMSRNKGDDTIIRKLMRSGVDVRFSYATYEDTSAGALHMDIDSMFSRHRSRVTSEKVTIATRNLRSRGICTYRAPIGYLNTGSMYEKPFDPVRAPLIKKLFERCATGNYSLNDLVRYAKEIGLVGVPMRRQRTSEEMLAEEEDIEEIPKISRPLNAGNISRILSNPFYLGMIKGTDGDYVDSNSHKALVENKIYIQVQQALKKRKVSVYYDKKLNLPYRGIFRCGVCKRSYTPYTKKGHIYYSTRCQKDCSNTLRSCNLSSIEEQTTILIQKLHLSCDELSQFNAIYQTDLALLEEKRRKEFDEIDLKKKQLRDKLAFLSSNKLTLLQTGVYSSEEYLLEQDSINTKLLGFQEQEQISDIAMMEMLKEIVELSELLKTIAKYYDFAETNEKEEILKILFLELYISEKGLKYKLNSGLECFEHRFGALGDPNVSLLELLPKRSSIQTMIHTLKIVLSANHSISTK</sequence>
<dbReference type="GO" id="GO:0000150">
    <property type="term" value="F:DNA strand exchange activity"/>
    <property type="evidence" value="ECO:0007669"/>
    <property type="project" value="InterPro"/>
</dbReference>
<dbReference type="EMBL" id="FZNY01000013">
    <property type="protein sequence ID" value="SNS37515.1"/>
    <property type="molecule type" value="Genomic_DNA"/>
</dbReference>
<dbReference type="SMART" id="SM00857">
    <property type="entry name" value="Resolvase"/>
    <property type="match status" value="1"/>
</dbReference>
<dbReference type="PROSITE" id="PS51737">
    <property type="entry name" value="RECOMBINASE_DNA_BIND"/>
    <property type="match status" value="1"/>
</dbReference>
<dbReference type="GO" id="GO:0003677">
    <property type="term" value="F:DNA binding"/>
    <property type="evidence" value="ECO:0007669"/>
    <property type="project" value="InterPro"/>
</dbReference>
<dbReference type="InterPro" id="IPR011109">
    <property type="entry name" value="DNA_bind_recombinase_dom"/>
</dbReference>
<dbReference type="SUPFAM" id="SSF53041">
    <property type="entry name" value="Resolvase-like"/>
    <property type="match status" value="1"/>
</dbReference>
<evidence type="ECO:0000313" key="2">
    <source>
        <dbReference type="EMBL" id="SNS37515.1"/>
    </source>
</evidence>
<evidence type="ECO:0000313" key="3">
    <source>
        <dbReference type="Proteomes" id="UP000198379"/>
    </source>
</evidence>
<dbReference type="Pfam" id="PF00239">
    <property type="entry name" value="Resolvase"/>
    <property type="match status" value="1"/>
</dbReference>
<dbReference type="PANTHER" id="PTHR30461:SF23">
    <property type="entry name" value="DNA RECOMBINASE-RELATED"/>
    <property type="match status" value="1"/>
</dbReference>
<keyword evidence="3" id="KW-1185">Reference proteome</keyword>
<dbReference type="PANTHER" id="PTHR30461">
    <property type="entry name" value="DNA-INVERTASE FROM LAMBDOID PROPHAGE"/>
    <property type="match status" value="1"/>
</dbReference>
<dbReference type="CDD" id="cd00338">
    <property type="entry name" value="Ser_Recombinase"/>
    <property type="match status" value="1"/>
</dbReference>
<dbReference type="InterPro" id="IPR006119">
    <property type="entry name" value="Resolv_N"/>
</dbReference>
<gene>
    <name evidence="2" type="ORF">SAMN06265376_1138</name>
</gene>